<sequence>MERNRNDSAERVFKDLQKTNFGTKNRVTVIYFRAVGERGGGRERLFSSGRCEWGGSTQMAQWMLARVWSGVGLWQSGNLAVWQSGSLVRTVQSPPAAAARSGGRGRQETNDITQYLPQLEEAGFDGWWWPRAFIGSGDSNVSIHHK</sequence>
<accession>G2YBF4</accession>
<dbReference type="Proteomes" id="UP000008177">
    <property type="component" value="Unplaced contigs"/>
</dbReference>
<name>G2YBF4_BOTF4</name>
<dbReference type="EMBL" id="FQ790311">
    <property type="protein sequence ID" value="CCD34545.1"/>
    <property type="molecule type" value="Genomic_DNA"/>
</dbReference>
<proteinExistence type="predicted"/>
<organism evidence="1 2">
    <name type="scientific">Botryotinia fuckeliana (strain T4)</name>
    <name type="common">Noble rot fungus</name>
    <name type="synonym">Botrytis cinerea</name>
    <dbReference type="NCBI Taxonomy" id="999810"/>
    <lineage>
        <taxon>Eukaryota</taxon>
        <taxon>Fungi</taxon>
        <taxon>Dikarya</taxon>
        <taxon>Ascomycota</taxon>
        <taxon>Pezizomycotina</taxon>
        <taxon>Leotiomycetes</taxon>
        <taxon>Helotiales</taxon>
        <taxon>Sclerotiniaceae</taxon>
        <taxon>Botrytis</taxon>
    </lineage>
</organism>
<evidence type="ECO:0000313" key="2">
    <source>
        <dbReference type="Proteomes" id="UP000008177"/>
    </source>
</evidence>
<dbReference type="AlphaFoldDB" id="G2YBF4"/>
<dbReference type="HOGENOM" id="CLU_1777154_0_0_1"/>
<reference evidence="2" key="1">
    <citation type="journal article" date="2011" name="PLoS Genet.">
        <title>Genomic analysis of the necrotrophic fungal pathogens Sclerotinia sclerotiorum and Botrytis cinerea.</title>
        <authorList>
            <person name="Amselem J."/>
            <person name="Cuomo C.A."/>
            <person name="van Kan J.A."/>
            <person name="Viaud M."/>
            <person name="Benito E.P."/>
            <person name="Couloux A."/>
            <person name="Coutinho P.M."/>
            <person name="de Vries R.P."/>
            <person name="Dyer P.S."/>
            <person name="Fillinger S."/>
            <person name="Fournier E."/>
            <person name="Gout L."/>
            <person name="Hahn M."/>
            <person name="Kohn L."/>
            <person name="Lapalu N."/>
            <person name="Plummer K.M."/>
            <person name="Pradier J.M."/>
            <person name="Quevillon E."/>
            <person name="Sharon A."/>
            <person name="Simon A."/>
            <person name="ten Have A."/>
            <person name="Tudzynski B."/>
            <person name="Tudzynski P."/>
            <person name="Wincker P."/>
            <person name="Andrew M."/>
            <person name="Anthouard V."/>
            <person name="Beever R.E."/>
            <person name="Beffa R."/>
            <person name="Benoit I."/>
            <person name="Bouzid O."/>
            <person name="Brault B."/>
            <person name="Chen Z."/>
            <person name="Choquer M."/>
            <person name="Collemare J."/>
            <person name="Cotton P."/>
            <person name="Danchin E.G."/>
            <person name="Da Silva C."/>
            <person name="Gautier A."/>
            <person name="Giraud C."/>
            <person name="Giraud T."/>
            <person name="Gonzalez C."/>
            <person name="Grossetete S."/>
            <person name="Guldener U."/>
            <person name="Henrissat B."/>
            <person name="Howlett B.J."/>
            <person name="Kodira C."/>
            <person name="Kretschmer M."/>
            <person name="Lappartient A."/>
            <person name="Leroch M."/>
            <person name="Levis C."/>
            <person name="Mauceli E."/>
            <person name="Neuveglise C."/>
            <person name="Oeser B."/>
            <person name="Pearson M."/>
            <person name="Poulain J."/>
            <person name="Poussereau N."/>
            <person name="Quesneville H."/>
            <person name="Rascle C."/>
            <person name="Schumacher J."/>
            <person name="Segurens B."/>
            <person name="Sexton A."/>
            <person name="Silva E."/>
            <person name="Sirven C."/>
            <person name="Soanes D.M."/>
            <person name="Talbot N.J."/>
            <person name="Templeton M."/>
            <person name="Yandava C."/>
            <person name="Yarden O."/>
            <person name="Zeng Q."/>
            <person name="Rollins J.A."/>
            <person name="Lebrun M.H."/>
            <person name="Dickman M."/>
        </authorList>
    </citation>
    <scope>NUCLEOTIDE SEQUENCE [LARGE SCALE GENOMIC DNA]</scope>
    <source>
        <strain evidence="2">T4</strain>
    </source>
</reference>
<protein>
    <submittedName>
        <fullName evidence="1">Uncharacterized protein</fullName>
    </submittedName>
</protein>
<evidence type="ECO:0000313" key="1">
    <source>
        <dbReference type="EMBL" id="CCD34545.1"/>
    </source>
</evidence>
<dbReference type="InParanoid" id="G2YBF4"/>
<gene>
    <name evidence="1" type="ORF">BofuT4_P102460.1</name>
</gene>